<dbReference type="EMBL" id="CP003923">
    <property type="protein sequence ID" value="AIC93837.1"/>
    <property type="molecule type" value="Genomic_DNA"/>
</dbReference>
<evidence type="ECO:0000313" key="1">
    <source>
        <dbReference type="EMBL" id="AIC93837.1"/>
    </source>
</evidence>
<dbReference type="Proteomes" id="UP000027142">
    <property type="component" value="Chromosome"/>
</dbReference>
<dbReference type="KEGG" id="ble:BleG1_1254"/>
<organism evidence="1 2">
    <name type="scientific">Shouchella lehensis G1</name>
    <dbReference type="NCBI Taxonomy" id="1246626"/>
    <lineage>
        <taxon>Bacteria</taxon>
        <taxon>Bacillati</taxon>
        <taxon>Bacillota</taxon>
        <taxon>Bacilli</taxon>
        <taxon>Bacillales</taxon>
        <taxon>Bacillaceae</taxon>
        <taxon>Shouchella</taxon>
    </lineage>
</organism>
<dbReference type="AlphaFoldDB" id="A0A060LUL5"/>
<proteinExistence type="predicted"/>
<dbReference type="eggNOG" id="ENOG5031Z7Q">
    <property type="taxonomic scope" value="Bacteria"/>
</dbReference>
<evidence type="ECO:0000313" key="2">
    <source>
        <dbReference type="Proteomes" id="UP000027142"/>
    </source>
</evidence>
<gene>
    <name evidence="1" type="ORF">BleG1_1254</name>
</gene>
<dbReference type="InterPro" id="IPR011675">
    <property type="entry name" value="DUF1617"/>
</dbReference>
<name>A0A060LUL5_9BACI</name>
<keyword evidence="2" id="KW-1185">Reference proteome</keyword>
<dbReference type="HOGENOM" id="CLU_1802223_0_0_9"/>
<reference evidence="1 2" key="1">
    <citation type="journal article" date="2014" name="Gene">
        <title>A comparative genomic analysis of the alkalitolerant soil bacterium Bacillus lehensis G1.</title>
        <authorList>
            <person name="Noor Y.M."/>
            <person name="Samsulrizal N.H."/>
            <person name="Jema'on N.A."/>
            <person name="Low K.O."/>
            <person name="Ramli A.N."/>
            <person name="Alias N.I."/>
            <person name="Damis S.I."/>
            <person name="Fuzi S.F."/>
            <person name="Isa M.N."/>
            <person name="Murad A.M."/>
            <person name="Raih M.F."/>
            <person name="Bakar F.D."/>
            <person name="Najimudin N."/>
            <person name="Mahadi N.M."/>
            <person name="Illias R.M."/>
        </authorList>
    </citation>
    <scope>NUCLEOTIDE SEQUENCE [LARGE SCALE GENOMIC DNA]</scope>
    <source>
        <strain evidence="1 2">G1</strain>
    </source>
</reference>
<dbReference type="PATRIC" id="fig|1246626.3.peg.1238"/>
<accession>A0A060LUL5</accession>
<dbReference type="OrthoDB" id="2194466at2"/>
<dbReference type="STRING" id="1246626.BleG1_1254"/>
<dbReference type="Pfam" id="PF07761">
    <property type="entry name" value="DUF1617"/>
    <property type="match status" value="1"/>
</dbReference>
<dbReference type="RefSeq" id="WP_051667427.1">
    <property type="nucleotide sequence ID" value="NZ_CP003923.1"/>
</dbReference>
<protein>
    <submittedName>
        <fullName evidence="1">Uncharacterized protein</fullName>
    </submittedName>
</protein>
<sequence length="143" mass="17175">MKLSIQVNKLAKAHEFLHGLSLVRKKSRERRRVLNLIQERIELYNKERRELLEEHSVKDGDGKAVIENENYKIEDYQALHEDLLEFEKEMPLVIEGIQYQETLKVLQSVFEELEDERYEGEESEVYDYLYDQLENQNKQGDDE</sequence>